<proteinExistence type="predicted"/>
<organism evidence="1">
    <name type="scientific">Variovorax paradoxus</name>
    <dbReference type="NCBI Taxonomy" id="34073"/>
    <lineage>
        <taxon>Bacteria</taxon>
        <taxon>Pseudomonadati</taxon>
        <taxon>Pseudomonadota</taxon>
        <taxon>Betaproteobacteria</taxon>
        <taxon>Burkholderiales</taxon>
        <taxon>Comamonadaceae</taxon>
        <taxon>Variovorax</taxon>
    </lineage>
</organism>
<accession>A0A679JNJ1</accession>
<name>A0A679JNJ1_VARPD</name>
<dbReference type="AlphaFoldDB" id="A0A679JNJ1"/>
<reference evidence="1" key="1">
    <citation type="submission" date="2019-12" db="EMBL/GenBank/DDBJ databases">
        <authorList>
            <person name="Cremers G."/>
        </authorList>
    </citation>
    <scope>NUCLEOTIDE SEQUENCE</scope>
    <source>
        <strain evidence="1">Vvax</strain>
    </source>
</reference>
<protein>
    <submittedName>
        <fullName evidence="1">Uncharacterized protein</fullName>
    </submittedName>
</protein>
<evidence type="ECO:0000313" key="1">
    <source>
        <dbReference type="EMBL" id="CAA2107745.1"/>
    </source>
</evidence>
<gene>
    <name evidence="1" type="ORF">VVAX_04387</name>
</gene>
<sequence length="72" mass="8102">MTDDAQAFRLAVRLELKVKYHAVLGQALVWEILGKEHQVNVEDCGHDRYVATRRAIVRAAAEISREQGEGGR</sequence>
<dbReference type="EMBL" id="LR743507">
    <property type="protein sequence ID" value="CAA2107745.1"/>
    <property type="molecule type" value="Genomic_DNA"/>
</dbReference>